<name>A0A9P4GBR9_9PLEO</name>
<dbReference type="Proteomes" id="UP000800039">
    <property type="component" value="Unassembled WGS sequence"/>
</dbReference>
<dbReference type="OrthoDB" id="3793410at2759"/>
<dbReference type="EMBL" id="ML976617">
    <property type="protein sequence ID" value="KAF1842943.1"/>
    <property type="molecule type" value="Genomic_DNA"/>
</dbReference>
<sequence length="225" mass="25214">MPLALFQAVSSKPELLVAGQVTVPEYVDLGTVKFLIGCINLLPSLPRVNELAATNDTFRDVCLCSAADALGMGTFTQRIFDTYFKRVNSVVPNAANINAITSIRTPQGNKLFGQIAYTIAKKLWEKNFENGDDFKTHYLPTNPRLGTAIDEWFSKFELKAARVADFEKREGKAEKADRIKQEHAKEKAARISYREKKPNGIKVFTFAEARYAYKYLGIRIPIKAG</sequence>
<protein>
    <submittedName>
        <fullName evidence="1">Uncharacterized protein</fullName>
    </submittedName>
</protein>
<comment type="caution">
    <text evidence="1">The sequence shown here is derived from an EMBL/GenBank/DDBJ whole genome shotgun (WGS) entry which is preliminary data.</text>
</comment>
<reference evidence="1" key="1">
    <citation type="submission" date="2020-01" db="EMBL/GenBank/DDBJ databases">
        <authorList>
            <consortium name="DOE Joint Genome Institute"/>
            <person name="Haridas S."/>
            <person name="Albert R."/>
            <person name="Binder M."/>
            <person name="Bloem J."/>
            <person name="Labutti K."/>
            <person name="Salamov A."/>
            <person name="Andreopoulos B."/>
            <person name="Baker S.E."/>
            <person name="Barry K."/>
            <person name="Bills G."/>
            <person name="Bluhm B.H."/>
            <person name="Cannon C."/>
            <person name="Castanera R."/>
            <person name="Culley D.E."/>
            <person name="Daum C."/>
            <person name="Ezra D."/>
            <person name="Gonzalez J.B."/>
            <person name="Henrissat B."/>
            <person name="Kuo A."/>
            <person name="Liang C."/>
            <person name="Lipzen A."/>
            <person name="Lutzoni F."/>
            <person name="Magnuson J."/>
            <person name="Mondo S."/>
            <person name="Nolan M."/>
            <person name="Ohm R."/>
            <person name="Pangilinan J."/>
            <person name="Park H.-J."/>
            <person name="Ramirez L."/>
            <person name="Alfaro M."/>
            <person name="Sun H."/>
            <person name="Tritt A."/>
            <person name="Yoshinaga Y."/>
            <person name="Zwiers L.-H."/>
            <person name="Turgeon B.G."/>
            <person name="Goodwin S.B."/>
            <person name="Spatafora J.W."/>
            <person name="Crous P.W."/>
            <person name="Grigoriev I.V."/>
        </authorList>
    </citation>
    <scope>NUCLEOTIDE SEQUENCE</scope>
    <source>
        <strain evidence="1">CBS 394.84</strain>
    </source>
</reference>
<organism evidence="1 2">
    <name type="scientific">Cucurbitaria berberidis CBS 394.84</name>
    <dbReference type="NCBI Taxonomy" id="1168544"/>
    <lineage>
        <taxon>Eukaryota</taxon>
        <taxon>Fungi</taxon>
        <taxon>Dikarya</taxon>
        <taxon>Ascomycota</taxon>
        <taxon>Pezizomycotina</taxon>
        <taxon>Dothideomycetes</taxon>
        <taxon>Pleosporomycetidae</taxon>
        <taxon>Pleosporales</taxon>
        <taxon>Pleosporineae</taxon>
        <taxon>Cucurbitariaceae</taxon>
        <taxon>Cucurbitaria</taxon>
    </lineage>
</organism>
<accession>A0A9P4GBR9</accession>
<evidence type="ECO:0000313" key="2">
    <source>
        <dbReference type="Proteomes" id="UP000800039"/>
    </source>
</evidence>
<evidence type="ECO:0000313" key="1">
    <source>
        <dbReference type="EMBL" id="KAF1842943.1"/>
    </source>
</evidence>
<dbReference type="GeneID" id="63846225"/>
<dbReference type="RefSeq" id="XP_040785506.1">
    <property type="nucleotide sequence ID" value="XM_040928973.1"/>
</dbReference>
<dbReference type="AlphaFoldDB" id="A0A9P4GBR9"/>
<gene>
    <name evidence="1" type="ORF">K460DRAFT_287535</name>
</gene>
<proteinExistence type="predicted"/>
<keyword evidence="2" id="KW-1185">Reference proteome</keyword>